<protein>
    <recommendedName>
        <fullName evidence="3">DUF1508 domain-containing protein</fullName>
    </recommendedName>
</protein>
<evidence type="ECO:0000313" key="1">
    <source>
        <dbReference type="EMBL" id="PLC52008.1"/>
    </source>
</evidence>
<gene>
    <name evidence="1" type="ORF">CR155_20390</name>
</gene>
<dbReference type="AlphaFoldDB" id="A0A2N4UAH0"/>
<organism evidence="1 2">
    <name type="scientific">Pollutimonas nitritireducens</name>
    <dbReference type="NCBI Taxonomy" id="2045209"/>
    <lineage>
        <taxon>Bacteria</taxon>
        <taxon>Pseudomonadati</taxon>
        <taxon>Pseudomonadota</taxon>
        <taxon>Betaproteobacteria</taxon>
        <taxon>Burkholderiales</taxon>
        <taxon>Alcaligenaceae</taxon>
        <taxon>Pollutimonas</taxon>
    </lineage>
</organism>
<proteinExistence type="predicted"/>
<evidence type="ECO:0000313" key="2">
    <source>
        <dbReference type="Proteomes" id="UP000234328"/>
    </source>
</evidence>
<keyword evidence="2" id="KW-1185">Reference proteome</keyword>
<evidence type="ECO:0008006" key="3">
    <source>
        <dbReference type="Google" id="ProtNLM"/>
    </source>
</evidence>
<dbReference type="OrthoDB" id="9182300at2"/>
<dbReference type="Proteomes" id="UP000234328">
    <property type="component" value="Unassembled WGS sequence"/>
</dbReference>
<dbReference type="EMBL" id="PDNV01000023">
    <property type="protein sequence ID" value="PLC52008.1"/>
    <property type="molecule type" value="Genomic_DNA"/>
</dbReference>
<comment type="caution">
    <text evidence="1">The sequence shown here is derived from an EMBL/GenBank/DDBJ whole genome shotgun (WGS) entry which is preliminary data.</text>
</comment>
<sequence length="91" mass="10170">MSDQTTILYRIPAPYSDQTIEVYGDPDNAWYEWRVLDASGKAVQDTGTEGSGSFRGRQYGSAEIALRDALMVSSDLDDPHRLEMQRIKAGK</sequence>
<reference evidence="1 2" key="1">
    <citation type="submission" date="2017-10" db="EMBL/GenBank/DDBJ databases">
        <title>Two draft genome sequences of Pusillimonas sp. strains isolated from a nitrate- and radionuclide-contaminated groundwater in Russia.</title>
        <authorList>
            <person name="Grouzdev D.S."/>
            <person name="Tourova T.P."/>
            <person name="Goeva M.A."/>
            <person name="Babich T.L."/>
            <person name="Sokolova D.S."/>
            <person name="Abdullin R."/>
            <person name="Poltaraus A.B."/>
            <person name="Toshchakov S.V."/>
            <person name="Nazina T.N."/>
        </authorList>
    </citation>
    <scope>NUCLEOTIDE SEQUENCE [LARGE SCALE GENOMIC DNA]</scope>
    <source>
        <strain evidence="1 2">JR1/69-2-13</strain>
    </source>
</reference>
<name>A0A2N4UAH0_9BURK</name>
<dbReference type="RefSeq" id="WP_102071889.1">
    <property type="nucleotide sequence ID" value="NZ_PDNV01000023.1"/>
</dbReference>
<accession>A0A2N4UAH0</accession>